<comment type="caution">
    <text evidence="3">The sequence shown here is derived from an EMBL/GenBank/DDBJ whole genome shotgun (WGS) entry which is preliminary data.</text>
</comment>
<sequence length="293" mass="32629">MKPTRNGSVRSGTPPVGHETTSVSPRHSDHTGHTESGAPPGASTIVDAKKTLRTQRHQNNSNCHQPNDRSNGPVVECLNPLDMPRKSRKGAIRSQIRLQSQQDGDFSLTRSSVPDQRQRARPREFSQSYFDPRRGDGERLRKRQAHDIVTSICMFVLMPTALVILLVYLIMLCKYYSCLRNALKLGAIFVETLVWSGPVRLFSNMAGIPVVLGMAVSIYYLIIFYFNSDVPGIHPPLPHVSWQAGVRADPNYSFGLLLGFICLVIYSVPEVLQFHSERIYNVGQESLVGGWGG</sequence>
<keyword evidence="2" id="KW-0472">Membrane</keyword>
<organism evidence="3 4">
    <name type="scientific">Tropilaelaps mercedesae</name>
    <dbReference type="NCBI Taxonomy" id="418985"/>
    <lineage>
        <taxon>Eukaryota</taxon>
        <taxon>Metazoa</taxon>
        <taxon>Ecdysozoa</taxon>
        <taxon>Arthropoda</taxon>
        <taxon>Chelicerata</taxon>
        <taxon>Arachnida</taxon>
        <taxon>Acari</taxon>
        <taxon>Parasitiformes</taxon>
        <taxon>Mesostigmata</taxon>
        <taxon>Gamasina</taxon>
        <taxon>Dermanyssoidea</taxon>
        <taxon>Laelapidae</taxon>
        <taxon>Tropilaelaps</taxon>
    </lineage>
</organism>
<dbReference type="Proteomes" id="UP000192247">
    <property type="component" value="Unassembled WGS sequence"/>
</dbReference>
<keyword evidence="4" id="KW-1185">Reference proteome</keyword>
<feature type="compositionally biased region" description="Polar residues" evidence="1">
    <location>
        <begin position="1"/>
        <end position="11"/>
    </location>
</feature>
<dbReference type="Pfam" id="PF15062">
    <property type="entry name" value="ARL6IP6"/>
    <property type="match status" value="1"/>
</dbReference>
<name>A0A1V9Y0V2_9ACAR</name>
<keyword evidence="2" id="KW-0812">Transmembrane</keyword>
<feature type="transmembrane region" description="Helical" evidence="2">
    <location>
        <begin position="252"/>
        <end position="272"/>
    </location>
</feature>
<feature type="region of interest" description="Disordered" evidence="1">
    <location>
        <begin position="1"/>
        <end position="44"/>
    </location>
</feature>
<evidence type="ECO:0000256" key="1">
    <source>
        <dbReference type="SAM" id="MobiDB-lite"/>
    </source>
</evidence>
<proteinExistence type="predicted"/>
<keyword evidence="2" id="KW-1133">Transmembrane helix</keyword>
<dbReference type="EMBL" id="MNPL01001245">
    <property type="protein sequence ID" value="OQR79330.1"/>
    <property type="molecule type" value="Genomic_DNA"/>
</dbReference>
<dbReference type="AlphaFoldDB" id="A0A1V9Y0V2"/>
<feature type="transmembrane region" description="Helical" evidence="2">
    <location>
        <begin position="206"/>
        <end position="226"/>
    </location>
</feature>
<dbReference type="InParanoid" id="A0A1V9Y0V2"/>
<evidence type="ECO:0000256" key="2">
    <source>
        <dbReference type="SAM" id="Phobius"/>
    </source>
</evidence>
<protein>
    <submittedName>
        <fullName evidence="3">Uncharacterized protein</fullName>
    </submittedName>
</protein>
<feature type="region of interest" description="Disordered" evidence="1">
    <location>
        <begin position="56"/>
        <end position="137"/>
    </location>
</feature>
<reference evidence="3 4" key="1">
    <citation type="journal article" date="2017" name="Gigascience">
        <title>Draft genome of the honey bee ectoparasitic mite, Tropilaelaps mercedesae, is shaped by the parasitic life history.</title>
        <authorList>
            <person name="Dong X."/>
            <person name="Armstrong S.D."/>
            <person name="Xia D."/>
            <person name="Makepeace B.L."/>
            <person name="Darby A.C."/>
            <person name="Kadowaki T."/>
        </authorList>
    </citation>
    <scope>NUCLEOTIDE SEQUENCE [LARGE SCALE GENOMIC DNA]</scope>
    <source>
        <strain evidence="3">Wuxi-XJTLU</strain>
    </source>
</reference>
<gene>
    <name evidence="3" type="ORF">BIW11_00167</name>
</gene>
<feature type="compositionally biased region" description="Polar residues" evidence="1">
    <location>
        <begin position="57"/>
        <end position="70"/>
    </location>
</feature>
<feature type="compositionally biased region" description="Polar residues" evidence="1">
    <location>
        <begin position="96"/>
        <end position="115"/>
    </location>
</feature>
<evidence type="ECO:0000313" key="4">
    <source>
        <dbReference type="Proteomes" id="UP000192247"/>
    </source>
</evidence>
<dbReference type="InterPro" id="IPR029383">
    <property type="entry name" value="ARL6IP6"/>
</dbReference>
<evidence type="ECO:0000313" key="3">
    <source>
        <dbReference type="EMBL" id="OQR79330.1"/>
    </source>
</evidence>
<dbReference type="OrthoDB" id="10070125at2759"/>
<feature type="transmembrane region" description="Helical" evidence="2">
    <location>
        <begin position="148"/>
        <end position="170"/>
    </location>
</feature>
<accession>A0A1V9Y0V2</accession>